<sequence>MASPSTAFVPRAGLPLLRATPLFRVIASTSGAGSKKKDKKPKSGSKRAGQDKDSKALEPPAPVVRRAPAGSASIFQQQQEAASKAGGAGGKGPTEEELRQRQANENAFLLAWLGLGIIILVEGIALAASGFLPEEYDNFFVKYLYPSFTPTVVLFLAGTVGYGVLKYFENRMLRYQPITHPALDEDSNEEAINE</sequence>
<evidence type="ECO:0000313" key="3">
    <source>
        <dbReference type="EMBL" id="RLM78519.1"/>
    </source>
</evidence>
<evidence type="ECO:0008006" key="5">
    <source>
        <dbReference type="Google" id="ProtNLM"/>
    </source>
</evidence>
<feature type="compositionally biased region" description="Basic residues" evidence="1">
    <location>
        <begin position="34"/>
        <end position="45"/>
    </location>
</feature>
<protein>
    <recommendedName>
        <fullName evidence="5">Protein LOW PSII ACCUMULATION 2, chloroplastic</fullName>
    </recommendedName>
</protein>
<name>A0A3L6QDV4_PANMI</name>
<dbReference type="PANTHER" id="PTHR37385:SF2">
    <property type="entry name" value="PROTEIN LPA2"/>
    <property type="match status" value="1"/>
</dbReference>
<evidence type="ECO:0000256" key="1">
    <source>
        <dbReference type="SAM" id="MobiDB-lite"/>
    </source>
</evidence>
<feature type="region of interest" description="Disordered" evidence="1">
    <location>
        <begin position="28"/>
        <end position="62"/>
    </location>
</feature>
<dbReference type="GO" id="GO:0009507">
    <property type="term" value="C:chloroplast"/>
    <property type="evidence" value="ECO:0007669"/>
    <property type="project" value="TreeGrafter"/>
</dbReference>
<dbReference type="InterPro" id="IPR038789">
    <property type="entry name" value="LPA2-like"/>
</dbReference>
<dbReference type="PANTHER" id="PTHR37385">
    <property type="entry name" value="PROTEIN LOW PSII ACCUMULATION 2, CHLOROPLASTIC"/>
    <property type="match status" value="1"/>
</dbReference>
<accession>A0A3L6QDV4</accession>
<comment type="caution">
    <text evidence="3">The sequence shown here is derived from an EMBL/GenBank/DDBJ whole genome shotgun (WGS) entry which is preliminary data.</text>
</comment>
<dbReference type="AlphaFoldDB" id="A0A3L6QDV4"/>
<evidence type="ECO:0000313" key="4">
    <source>
        <dbReference type="Proteomes" id="UP000275267"/>
    </source>
</evidence>
<keyword evidence="2" id="KW-0812">Transmembrane</keyword>
<dbReference type="Proteomes" id="UP000275267">
    <property type="component" value="Unassembled WGS sequence"/>
</dbReference>
<proteinExistence type="predicted"/>
<feature type="transmembrane region" description="Helical" evidence="2">
    <location>
        <begin position="143"/>
        <end position="165"/>
    </location>
</feature>
<reference evidence="4" key="1">
    <citation type="journal article" date="2019" name="Nat. Commun.">
        <title>The genome of broomcorn millet.</title>
        <authorList>
            <person name="Zou C."/>
            <person name="Miki D."/>
            <person name="Li D."/>
            <person name="Tang Q."/>
            <person name="Xiao L."/>
            <person name="Rajput S."/>
            <person name="Deng P."/>
            <person name="Jia W."/>
            <person name="Huang R."/>
            <person name="Zhang M."/>
            <person name="Sun Y."/>
            <person name="Hu J."/>
            <person name="Fu X."/>
            <person name="Schnable P.S."/>
            <person name="Li F."/>
            <person name="Zhang H."/>
            <person name="Feng B."/>
            <person name="Zhu X."/>
            <person name="Liu R."/>
            <person name="Schnable J.C."/>
            <person name="Zhu J.-K."/>
            <person name="Zhang H."/>
        </authorList>
    </citation>
    <scope>NUCLEOTIDE SEQUENCE [LARGE SCALE GENOMIC DNA]</scope>
</reference>
<feature type="transmembrane region" description="Helical" evidence="2">
    <location>
        <begin position="107"/>
        <end position="131"/>
    </location>
</feature>
<dbReference type="STRING" id="4540.A0A3L6QDV4"/>
<dbReference type="OrthoDB" id="568307at2759"/>
<dbReference type="EMBL" id="PQIB02000012">
    <property type="protein sequence ID" value="RLM78519.1"/>
    <property type="molecule type" value="Genomic_DNA"/>
</dbReference>
<keyword evidence="2" id="KW-1133">Transmembrane helix</keyword>
<evidence type="ECO:0000256" key="2">
    <source>
        <dbReference type="SAM" id="Phobius"/>
    </source>
</evidence>
<keyword evidence="2" id="KW-0472">Membrane</keyword>
<keyword evidence="4" id="KW-1185">Reference proteome</keyword>
<gene>
    <name evidence="3" type="ORF">C2845_PM12G02290</name>
</gene>
<organism evidence="3 4">
    <name type="scientific">Panicum miliaceum</name>
    <name type="common">Proso millet</name>
    <name type="synonym">Broomcorn millet</name>
    <dbReference type="NCBI Taxonomy" id="4540"/>
    <lineage>
        <taxon>Eukaryota</taxon>
        <taxon>Viridiplantae</taxon>
        <taxon>Streptophyta</taxon>
        <taxon>Embryophyta</taxon>
        <taxon>Tracheophyta</taxon>
        <taxon>Spermatophyta</taxon>
        <taxon>Magnoliopsida</taxon>
        <taxon>Liliopsida</taxon>
        <taxon>Poales</taxon>
        <taxon>Poaceae</taxon>
        <taxon>PACMAD clade</taxon>
        <taxon>Panicoideae</taxon>
        <taxon>Panicodae</taxon>
        <taxon>Paniceae</taxon>
        <taxon>Panicinae</taxon>
        <taxon>Panicum</taxon>
        <taxon>Panicum sect. Panicum</taxon>
    </lineage>
</organism>